<gene>
    <name evidence="1" type="ORF">GSOID_T00032399001</name>
</gene>
<dbReference type="EMBL" id="FN655226">
    <property type="protein sequence ID" value="CBY38455.1"/>
    <property type="molecule type" value="Genomic_DNA"/>
</dbReference>
<evidence type="ECO:0000313" key="1">
    <source>
        <dbReference type="EMBL" id="CBY38455.1"/>
    </source>
</evidence>
<name>E4YSL6_OIKDI</name>
<dbReference type="Proteomes" id="UP000011014">
    <property type="component" value="Unassembled WGS sequence"/>
</dbReference>
<reference evidence="1" key="1">
    <citation type="journal article" date="2010" name="Science">
        <title>Plasticity of animal genome architecture unmasked by rapid evolution of a pelagic tunicate.</title>
        <authorList>
            <person name="Denoeud F."/>
            <person name="Henriet S."/>
            <person name="Mungpakdee S."/>
            <person name="Aury J.M."/>
            <person name="Da Silva C."/>
            <person name="Brinkmann H."/>
            <person name="Mikhaleva J."/>
            <person name="Olsen L.C."/>
            <person name="Jubin C."/>
            <person name="Canestro C."/>
            <person name="Bouquet J.M."/>
            <person name="Danks G."/>
            <person name="Poulain J."/>
            <person name="Campsteijn C."/>
            <person name="Adamski M."/>
            <person name="Cross I."/>
            <person name="Yadetie F."/>
            <person name="Muffato M."/>
            <person name="Louis A."/>
            <person name="Butcher S."/>
            <person name="Tsagkogeorga G."/>
            <person name="Konrad A."/>
            <person name="Singh S."/>
            <person name="Jensen M.F."/>
            <person name="Cong E.H."/>
            <person name="Eikeseth-Otteraa H."/>
            <person name="Noel B."/>
            <person name="Anthouard V."/>
            <person name="Porcel B.M."/>
            <person name="Kachouri-Lafond R."/>
            <person name="Nishino A."/>
            <person name="Ugolini M."/>
            <person name="Chourrout P."/>
            <person name="Nishida H."/>
            <person name="Aasland R."/>
            <person name="Huzurbazar S."/>
            <person name="Westhof E."/>
            <person name="Delsuc F."/>
            <person name="Lehrach H."/>
            <person name="Reinhardt R."/>
            <person name="Weissenbach J."/>
            <person name="Roy S.W."/>
            <person name="Artiguenave F."/>
            <person name="Postlethwait J.H."/>
            <person name="Manak J.R."/>
            <person name="Thompson E.M."/>
            <person name="Jaillon O."/>
            <person name="Du Pasquier L."/>
            <person name="Boudinot P."/>
            <person name="Liberles D.A."/>
            <person name="Volff J.N."/>
            <person name="Philippe H."/>
            <person name="Lenhard B."/>
            <person name="Roest Crollius H."/>
            <person name="Wincker P."/>
            <person name="Chourrout D."/>
        </authorList>
    </citation>
    <scope>NUCLEOTIDE SEQUENCE [LARGE SCALE GENOMIC DNA]</scope>
</reference>
<accession>E4YSL6</accession>
<dbReference type="AlphaFoldDB" id="E4YSL6"/>
<proteinExistence type="predicted"/>
<protein>
    <submittedName>
        <fullName evidence="1">Uncharacterized protein</fullName>
    </submittedName>
</protein>
<organism evidence="1">
    <name type="scientific">Oikopleura dioica</name>
    <name type="common">Tunicate</name>
    <dbReference type="NCBI Taxonomy" id="34765"/>
    <lineage>
        <taxon>Eukaryota</taxon>
        <taxon>Metazoa</taxon>
        <taxon>Chordata</taxon>
        <taxon>Tunicata</taxon>
        <taxon>Appendicularia</taxon>
        <taxon>Copelata</taxon>
        <taxon>Oikopleuridae</taxon>
        <taxon>Oikopleura</taxon>
    </lineage>
</organism>
<sequence>MLENETCGEFFNSATGSLEYTKRTMGLCPNVTLKSTKEQPSLCDCCRDRINKCAQQAIDELALILDDAADPTNGASDEMIPSDFVPQTCTRTYGRFVCAKLLRRRRNETLCGDFCCRIRLECPFFRVEDNQLYGGQPALSCEEHSPPGCFSYSSISTSTSNFTESPAESWSDPCGSSKSSKLSSFATILISVLGLIF</sequence>